<keyword evidence="4" id="KW-1185">Reference proteome</keyword>
<dbReference type="InterPro" id="IPR035965">
    <property type="entry name" value="PAS-like_dom_sf"/>
</dbReference>
<dbReference type="InterPro" id="IPR003594">
    <property type="entry name" value="HATPase_dom"/>
</dbReference>
<evidence type="ECO:0000259" key="2">
    <source>
        <dbReference type="PROSITE" id="PS50112"/>
    </source>
</evidence>
<feature type="domain" description="PAS" evidence="2">
    <location>
        <begin position="27"/>
        <end position="55"/>
    </location>
</feature>
<dbReference type="SMART" id="SM00065">
    <property type="entry name" value="GAF"/>
    <property type="match status" value="1"/>
</dbReference>
<dbReference type="Proteomes" id="UP001550044">
    <property type="component" value="Unassembled WGS sequence"/>
</dbReference>
<dbReference type="EMBL" id="JBEXIP010000002">
    <property type="protein sequence ID" value="MET8432135.1"/>
    <property type="molecule type" value="Genomic_DNA"/>
</dbReference>
<dbReference type="Gene3D" id="3.30.450.20">
    <property type="entry name" value="PAS domain"/>
    <property type="match status" value="2"/>
</dbReference>
<accession>A0ABV2U2S2</accession>
<dbReference type="InterPro" id="IPR029016">
    <property type="entry name" value="GAF-like_dom_sf"/>
</dbReference>
<dbReference type="InterPro" id="IPR036890">
    <property type="entry name" value="HATPase_C_sf"/>
</dbReference>
<gene>
    <name evidence="3" type="ORF">ABZV61_04885</name>
</gene>
<dbReference type="InterPro" id="IPR013656">
    <property type="entry name" value="PAS_4"/>
</dbReference>
<dbReference type="SUPFAM" id="SSF55874">
    <property type="entry name" value="ATPase domain of HSP90 chaperone/DNA topoisomerase II/histidine kinase"/>
    <property type="match status" value="1"/>
</dbReference>
<protein>
    <submittedName>
        <fullName evidence="3">SpoIIE family protein phosphatase</fullName>
    </submittedName>
</protein>
<dbReference type="InterPro" id="IPR036457">
    <property type="entry name" value="PPM-type-like_dom_sf"/>
</dbReference>
<evidence type="ECO:0000256" key="1">
    <source>
        <dbReference type="ARBA" id="ARBA00022801"/>
    </source>
</evidence>
<dbReference type="Gene3D" id="3.30.565.10">
    <property type="entry name" value="Histidine kinase-like ATPase, C-terminal domain"/>
    <property type="match status" value="1"/>
</dbReference>
<dbReference type="PANTHER" id="PTHR43156:SF2">
    <property type="entry name" value="STAGE II SPORULATION PROTEIN E"/>
    <property type="match status" value="1"/>
</dbReference>
<dbReference type="Pfam" id="PF08448">
    <property type="entry name" value="PAS_4"/>
    <property type="match status" value="1"/>
</dbReference>
<dbReference type="InterPro" id="IPR000014">
    <property type="entry name" value="PAS"/>
</dbReference>
<keyword evidence="1" id="KW-0378">Hydrolase</keyword>
<name>A0ABV2U2S2_9ACTN</name>
<proteinExistence type="predicted"/>
<dbReference type="SUPFAM" id="SSF55785">
    <property type="entry name" value="PYP-like sensor domain (PAS domain)"/>
    <property type="match status" value="2"/>
</dbReference>
<dbReference type="SUPFAM" id="SSF55781">
    <property type="entry name" value="GAF domain-like"/>
    <property type="match status" value="1"/>
</dbReference>
<dbReference type="RefSeq" id="WP_356708633.1">
    <property type="nucleotide sequence ID" value="NZ_JBEXIP010000002.1"/>
</dbReference>
<dbReference type="SUPFAM" id="SSF81606">
    <property type="entry name" value="PP2C-like"/>
    <property type="match status" value="1"/>
</dbReference>
<dbReference type="InterPro" id="IPR003018">
    <property type="entry name" value="GAF"/>
</dbReference>
<dbReference type="InterPro" id="IPR052016">
    <property type="entry name" value="Bact_Sigma-Reg"/>
</dbReference>
<dbReference type="SMART" id="SM00331">
    <property type="entry name" value="PP2C_SIG"/>
    <property type="match status" value="1"/>
</dbReference>
<organism evidence="3 4">
    <name type="scientific">Streptomyces sp. 900116325</name>
    <dbReference type="NCBI Taxonomy" id="3154295"/>
    <lineage>
        <taxon>Bacteria</taxon>
        <taxon>Bacillati</taxon>
        <taxon>Actinomycetota</taxon>
        <taxon>Actinomycetes</taxon>
        <taxon>Kitasatosporales</taxon>
        <taxon>Streptomycetaceae</taxon>
        <taxon>Streptomyces</taxon>
    </lineage>
</organism>
<dbReference type="Pfam" id="PF13581">
    <property type="entry name" value="HATPase_c_2"/>
    <property type="match status" value="1"/>
</dbReference>
<dbReference type="CDD" id="cd00130">
    <property type="entry name" value="PAS"/>
    <property type="match status" value="2"/>
</dbReference>
<dbReference type="Gene3D" id="3.60.40.10">
    <property type="entry name" value="PPM-type phosphatase domain"/>
    <property type="match status" value="1"/>
</dbReference>
<dbReference type="PANTHER" id="PTHR43156">
    <property type="entry name" value="STAGE II SPORULATION PROTEIN E-RELATED"/>
    <property type="match status" value="1"/>
</dbReference>
<evidence type="ECO:0000313" key="4">
    <source>
        <dbReference type="Proteomes" id="UP001550044"/>
    </source>
</evidence>
<dbReference type="Gene3D" id="3.30.450.40">
    <property type="match status" value="1"/>
</dbReference>
<dbReference type="Pfam" id="PF07228">
    <property type="entry name" value="SpoIIE"/>
    <property type="match status" value="1"/>
</dbReference>
<dbReference type="PROSITE" id="PS50112">
    <property type="entry name" value="PAS"/>
    <property type="match status" value="1"/>
</dbReference>
<dbReference type="SMART" id="SM00091">
    <property type="entry name" value="PAS"/>
    <property type="match status" value="2"/>
</dbReference>
<comment type="caution">
    <text evidence="3">The sequence shown here is derived from an EMBL/GenBank/DDBJ whole genome shotgun (WGS) entry which is preliminary data.</text>
</comment>
<sequence length="817" mass="87663">MAPDTHHTEVGSPSGSPFAATRAAAAVMDARGVLVGWSAGAEELLGYEAAEVLGRPAASLLAAAGRAAVLTAAADLRHEAAQGRQVGAALRCKDGRDLAVALRAHPWVGPDDARFWLLLAAEEAETRRWEEDLAVLSGLFNQSPVGLLVSDTDLRCTRRNRALERMTGVPIGQRLGKRIGEALPDLNAAEVEATMKRVLATGEPVLDFIQRGLTPADPSREHVWSTGIFRLQDSEGTVLGLCHAVVDITDAHRARERMQLINEASIRIGTTLDVGRTAKELAEVALHRLADSVTVDLLDSVLRGDTPTPGPADQGLTLRRAAHETAFESVRPPKVLAVGELSRFAPASPQAQCMADLEAKFIACLDLTAPWLDEDPTRAAIIRAIKVHSLIAVPLTARNVLMGVATFYRWRDPEHFDDDDVTLAAELVSRAALSMDNARRYTREHNTALALQRSLLPQRLPVLNAVEVAGRYQPAGSDTELGGDWFDVIPLSGARVALVVGDVPGHGVQASATMGRLRAAVHTLADLDLPPDELLTHLDDLVARLTEEEGGGCDEPHADGPAIGATCLYAVYDPAERRCTLASAGHYPPAVAGPGGGVDFPEVPAGPPLGLGGLPFETTELDLVEGSLLVLYTNGLLMARDQDIDIGLDSLRHILSRPEPALEDICDELTTALLPFRPPDDVALLVARTRALGPDRVASWDLPPDPAVVVDARAAATRQLDLWGLQDLAYVAELVVSELVTNAIRYGKPPIRLRLIHDQNLICEVSDGNSTAPHLRRAHSDDEGGRGLFLVAQLTEHWGTRYAARGKIIWAELSLPR</sequence>
<dbReference type="InterPro" id="IPR001932">
    <property type="entry name" value="PPM-type_phosphatase-like_dom"/>
</dbReference>
<dbReference type="InterPro" id="IPR013767">
    <property type="entry name" value="PAS_fold"/>
</dbReference>
<dbReference type="NCBIfam" id="TIGR00229">
    <property type="entry name" value="sensory_box"/>
    <property type="match status" value="2"/>
</dbReference>
<dbReference type="CDD" id="cd16936">
    <property type="entry name" value="HATPase_RsbW-like"/>
    <property type="match status" value="1"/>
</dbReference>
<dbReference type="Pfam" id="PF00989">
    <property type="entry name" value="PAS"/>
    <property type="match status" value="1"/>
</dbReference>
<evidence type="ECO:0000313" key="3">
    <source>
        <dbReference type="EMBL" id="MET8432135.1"/>
    </source>
</evidence>
<dbReference type="Pfam" id="PF01590">
    <property type="entry name" value="GAF"/>
    <property type="match status" value="1"/>
</dbReference>
<reference evidence="3 4" key="1">
    <citation type="submission" date="2024-06" db="EMBL/GenBank/DDBJ databases">
        <title>The Natural Products Discovery Center: Release of the First 8490 Sequenced Strains for Exploring Actinobacteria Biosynthetic Diversity.</title>
        <authorList>
            <person name="Kalkreuter E."/>
            <person name="Kautsar S.A."/>
            <person name="Yang D."/>
            <person name="Bader C.D."/>
            <person name="Teijaro C.N."/>
            <person name="Fluegel L."/>
            <person name="Davis C.M."/>
            <person name="Simpson J.R."/>
            <person name="Lauterbach L."/>
            <person name="Steele A.D."/>
            <person name="Gui C."/>
            <person name="Meng S."/>
            <person name="Li G."/>
            <person name="Viehrig K."/>
            <person name="Ye F."/>
            <person name="Su P."/>
            <person name="Kiefer A.F."/>
            <person name="Nichols A."/>
            <person name="Cepeda A.J."/>
            <person name="Yan W."/>
            <person name="Fan B."/>
            <person name="Jiang Y."/>
            <person name="Adhikari A."/>
            <person name="Zheng C.-J."/>
            <person name="Schuster L."/>
            <person name="Cowan T.M."/>
            <person name="Smanski M.J."/>
            <person name="Chevrette M.G."/>
            <person name="De Carvalho L.P.S."/>
            <person name="Shen B."/>
        </authorList>
    </citation>
    <scope>NUCLEOTIDE SEQUENCE [LARGE SCALE GENOMIC DNA]</scope>
    <source>
        <strain evidence="3 4">NPDC005137</strain>
    </source>
</reference>